<dbReference type="Pfam" id="PF05103">
    <property type="entry name" value="DivIVA"/>
    <property type="match status" value="1"/>
</dbReference>
<dbReference type="OrthoDB" id="9815492at2"/>
<sequence length="232" mass="26850">MEVMRMVLTPKEIQEKSFGSQLRGYDKEEVDQFLNQIIKDYNAEISKNQQLTHDLKEAQTQISYFNELQNTVNEAIIVAQNAADQVKNQADVQANSLMTQTRLNTERMVNEAIKKARQIVQEAEQEAQSIIEQRNQINQGVHRDYQNLQKVIKSQQELVNSVPWKELINGGEEKIMQKIQAECQSYLTRLNQFADKVKLEDDDLVIKNSSEKKIDNTPENSDNQSNHTKLEK</sequence>
<keyword evidence="4 6" id="KW-0175">Coiled coil</keyword>
<keyword evidence="2" id="KW-0963">Cytoplasm</keyword>
<dbReference type="AlphaFoldDB" id="A0A347SRI4"/>
<evidence type="ECO:0000256" key="1">
    <source>
        <dbReference type="ARBA" id="ARBA00004496"/>
    </source>
</evidence>
<name>A0A347SRI4_9LACO</name>
<evidence type="ECO:0000256" key="6">
    <source>
        <dbReference type="SAM" id="Coils"/>
    </source>
</evidence>
<evidence type="ECO:0000256" key="7">
    <source>
        <dbReference type="SAM" id="MobiDB-lite"/>
    </source>
</evidence>
<dbReference type="InterPro" id="IPR019933">
    <property type="entry name" value="DivIVA_domain"/>
</dbReference>
<dbReference type="EMBL" id="QOCR01000004">
    <property type="protein sequence ID" value="RHW49964.1"/>
    <property type="molecule type" value="Genomic_DNA"/>
</dbReference>
<dbReference type="InterPro" id="IPR007793">
    <property type="entry name" value="DivIVA_fam"/>
</dbReference>
<evidence type="ECO:0000256" key="4">
    <source>
        <dbReference type="ARBA" id="ARBA00023054"/>
    </source>
</evidence>
<evidence type="ECO:0000256" key="5">
    <source>
        <dbReference type="ARBA" id="ARBA00023306"/>
    </source>
</evidence>
<dbReference type="KEGG" id="lbm:DS830_03810"/>
<comment type="subcellular location">
    <subcellularLocation>
        <location evidence="1">Cytoplasm</location>
    </subcellularLocation>
</comment>
<accession>A0A347SRI4</accession>
<evidence type="ECO:0000313" key="9">
    <source>
        <dbReference type="Proteomes" id="UP000284109"/>
    </source>
</evidence>
<dbReference type="GO" id="GO:0005737">
    <property type="term" value="C:cytoplasm"/>
    <property type="evidence" value="ECO:0007669"/>
    <property type="project" value="UniProtKB-SubCell"/>
</dbReference>
<gene>
    <name evidence="8" type="ORF">DS831_07325</name>
</gene>
<proteinExistence type="predicted"/>
<reference evidence="8 9" key="1">
    <citation type="submission" date="2018-07" db="EMBL/GenBank/DDBJ databases">
        <title>Genome sequences of six Lactobacillus spp. isolated from bumble bee guts.</title>
        <authorList>
            <person name="Motta E.V.S."/>
            <person name="Moran N.A."/>
        </authorList>
    </citation>
    <scope>NUCLEOTIDE SEQUENCE [LARGE SCALE GENOMIC DNA]</scope>
    <source>
        <strain evidence="8 9">BI-1.1</strain>
    </source>
</reference>
<evidence type="ECO:0000256" key="2">
    <source>
        <dbReference type="ARBA" id="ARBA00022490"/>
    </source>
</evidence>
<evidence type="ECO:0000256" key="3">
    <source>
        <dbReference type="ARBA" id="ARBA00022618"/>
    </source>
</evidence>
<feature type="coiled-coil region" evidence="6">
    <location>
        <begin position="106"/>
        <end position="140"/>
    </location>
</feature>
<keyword evidence="5" id="KW-0131">Cell cycle</keyword>
<feature type="compositionally biased region" description="Polar residues" evidence="7">
    <location>
        <begin position="217"/>
        <end position="232"/>
    </location>
</feature>
<dbReference type="GO" id="GO:0051301">
    <property type="term" value="P:cell division"/>
    <property type="evidence" value="ECO:0007669"/>
    <property type="project" value="UniProtKB-KW"/>
</dbReference>
<dbReference type="PANTHER" id="PTHR35794">
    <property type="entry name" value="CELL DIVISION PROTEIN DIVIVA"/>
    <property type="match status" value="1"/>
</dbReference>
<dbReference type="NCBIfam" id="TIGR03544">
    <property type="entry name" value="DivI1A_domain"/>
    <property type="match status" value="1"/>
</dbReference>
<comment type="caution">
    <text evidence="8">The sequence shown here is derived from an EMBL/GenBank/DDBJ whole genome shotgun (WGS) entry which is preliminary data.</text>
</comment>
<dbReference type="PANTHER" id="PTHR35794:SF1">
    <property type="entry name" value="CELL CYCLE PROTEIN GPSB"/>
    <property type="match status" value="1"/>
</dbReference>
<organism evidence="8 9">
    <name type="scientific">Bombilactobacillus bombi</name>
    <dbReference type="NCBI Taxonomy" id="1303590"/>
    <lineage>
        <taxon>Bacteria</taxon>
        <taxon>Bacillati</taxon>
        <taxon>Bacillota</taxon>
        <taxon>Bacilli</taxon>
        <taxon>Lactobacillales</taxon>
        <taxon>Lactobacillaceae</taxon>
        <taxon>Bombilactobacillus</taxon>
    </lineage>
</organism>
<keyword evidence="9" id="KW-1185">Reference proteome</keyword>
<dbReference type="Proteomes" id="UP000284109">
    <property type="component" value="Unassembled WGS sequence"/>
</dbReference>
<protein>
    <submittedName>
        <fullName evidence="8">Uncharacterized protein</fullName>
    </submittedName>
</protein>
<dbReference type="Gene3D" id="6.10.250.660">
    <property type="match status" value="1"/>
</dbReference>
<keyword evidence="3" id="KW-0132">Cell division</keyword>
<evidence type="ECO:0000313" key="8">
    <source>
        <dbReference type="EMBL" id="RHW49964.1"/>
    </source>
</evidence>
<feature type="region of interest" description="Disordered" evidence="7">
    <location>
        <begin position="208"/>
        <end position="232"/>
    </location>
</feature>